<protein>
    <submittedName>
        <fullName evidence="3">Uncharacterized protein</fullName>
    </submittedName>
</protein>
<dbReference type="Proteomes" id="UP000724874">
    <property type="component" value="Unassembled WGS sequence"/>
</dbReference>
<evidence type="ECO:0000313" key="3">
    <source>
        <dbReference type="EMBL" id="KAF8910669.1"/>
    </source>
</evidence>
<gene>
    <name evidence="3" type="ORF">CPB84DRAFT_1743490</name>
</gene>
<dbReference type="PANTHER" id="PTHR37487:SF2">
    <property type="entry name" value="EXPRESSED PROTEIN"/>
    <property type="match status" value="1"/>
</dbReference>
<dbReference type="AlphaFoldDB" id="A0A9P5P0L6"/>
<feature type="region of interest" description="Disordered" evidence="1">
    <location>
        <begin position="116"/>
        <end position="169"/>
    </location>
</feature>
<feature type="chain" id="PRO_5040216988" evidence="2">
    <location>
        <begin position="19"/>
        <end position="223"/>
    </location>
</feature>
<evidence type="ECO:0000313" key="4">
    <source>
        <dbReference type="Proteomes" id="UP000724874"/>
    </source>
</evidence>
<name>A0A9P5P0L6_GYMJU</name>
<dbReference type="PANTHER" id="PTHR37487">
    <property type="entry name" value="CHROMOSOME 1, WHOLE GENOME SHOTGUN SEQUENCE"/>
    <property type="match status" value="1"/>
</dbReference>
<sequence length="223" mass="21971">MKASSLAVALLSAAGVLAQSSTLTINTPIAPVVCEPLLINWSGGTPPYFLSIVPGNQPGAAALFDFGQQNGNSITWTVNVTAGTTLGLDLRDNTGTLAQSASFTIQSSTNTACLTSTGSSSSGSSSPSGSTPAGSTTSTSTTSAASTPATTAPANTNTAITPVTTGTSTSSKYIPPSFFERIYLIDIGSTSPSTSAKSGAISVKVASGLATAVGAALFAFVMA</sequence>
<dbReference type="EMBL" id="JADNYJ010000006">
    <property type="protein sequence ID" value="KAF8910669.1"/>
    <property type="molecule type" value="Genomic_DNA"/>
</dbReference>
<organism evidence="3 4">
    <name type="scientific">Gymnopilus junonius</name>
    <name type="common">Spectacular rustgill mushroom</name>
    <name type="synonym">Gymnopilus spectabilis subsp. junonius</name>
    <dbReference type="NCBI Taxonomy" id="109634"/>
    <lineage>
        <taxon>Eukaryota</taxon>
        <taxon>Fungi</taxon>
        <taxon>Dikarya</taxon>
        <taxon>Basidiomycota</taxon>
        <taxon>Agaricomycotina</taxon>
        <taxon>Agaricomycetes</taxon>
        <taxon>Agaricomycetidae</taxon>
        <taxon>Agaricales</taxon>
        <taxon>Agaricineae</taxon>
        <taxon>Hymenogastraceae</taxon>
        <taxon>Gymnopilus</taxon>
    </lineage>
</organism>
<dbReference type="OrthoDB" id="3362246at2759"/>
<keyword evidence="2" id="KW-0732">Signal</keyword>
<evidence type="ECO:0000256" key="1">
    <source>
        <dbReference type="SAM" id="MobiDB-lite"/>
    </source>
</evidence>
<feature type="signal peptide" evidence="2">
    <location>
        <begin position="1"/>
        <end position="18"/>
    </location>
</feature>
<keyword evidence="4" id="KW-1185">Reference proteome</keyword>
<accession>A0A9P5P0L6</accession>
<feature type="compositionally biased region" description="Low complexity" evidence="1">
    <location>
        <begin position="116"/>
        <end position="167"/>
    </location>
</feature>
<reference evidence="3" key="1">
    <citation type="submission" date="2020-11" db="EMBL/GenBank/DDBJ databases">
        <authorList>
            <consortium name="DOE Joint Genome Institute"/>
            <person name="Ahrendt S."/>
            <person name="Riley R."/>
            <person name="Andreopoulos W."/>
            <person name="LaButti K."/>
            <person name="Pangilinan J."/>
            <person name="Ruiz-duenas F.J."/>
            <person name="Barrasa J.M."/>
            <person name="Sanchez-Garcia M."/>
            <person name="Camarero S."/>
            <person name="Miyauchi S."/>
            <person name="Serrano A."/>
            <person name="Linde D."/>
            <person name="Babiker R."/>
            <person name="Drula E."/>
            <person name="Ayuso-Fernandez I."/>
            <person name="Pacheco R."/>
            <person name="Padilla G."/>
            <person name="Ferreira P."/>
            <person name="Barriuso J."/>
            <person name="Kellner H."/>
            <person name="Castanera R."/>
            <person name="Alfaro M."/>
            <person name="Ramirez L."/>
            <person name="Pisabarro A.G."/>
            <person name="Kuo A."/>
            <person name="Tritt A."/>
            <person name="Lipzen A."/>
            <person name="He G."/>
            <person name="Yan M."/>
            <person name="Ng V."/>
            <person name="Cullen D."/>
            <person name="Martin F."/>
            <person name="Rosso M.-N."/>
            <person name="Henrissat B."/>
            <person name="Hibbett D."/>
            <person name="Martinez A.T."/>
            <person name="Grigoriev I.V."/>
        </authorList>
    </citation>
    <scope>NUCLEOTIDE SEQUENCE</scope>
    <source>
        <strain evidence="3">AH 44721</strain>
    </source>
</reference>
<comment type="caution">
    <text evidence="3">The sequence shown here is derived from an EMBL/GenBank/DDBJ whole genome shotgun (WGS) entry which is preliminary data.</text>
</comment>
<evidence type="ECO:0000256" key="2">
    <source>
        <dbReference type="SAM" id="SignalP"/>
    </source>
</evidence>
<proteinExistence type="predicted"/>